<proteinExistence type="predicted"/>
<evidence type="ECO:0000256" key="1">
    <source>
        <dbReference type="SAM" id="SignalP"/>
    </source>
</evidence>
<name>A0A1F5NQX5_9BACT</name>
<evidence type="ECO:0000313" key="3">
    <source>
        <dbReference type="Proteomes" id="UP000176233"/>
    </source>
</evidence>
<evidence type="ECO:0008006" key="4">
    <source>
        <dbReference type="Google" id="ProtNLM"/>
    </source>
</evidence>
<evidence type="ECO:0000313" key="2">
    <source>
        <dbReference type="EMBL" id="OGE79983.1"/>
    </source>
</evidence>
<dbReference type="Proteomes" id="UP000176233">
    <property type="component" value="Unassembled WGS sequence"/>
</dbReference>
<keyword evidence="1" id="KW-0732">Signal</keyword>
<gene>
    <name evidence="2" type="ORF">A2660_02710</name>
</gene>
<organism evidence="2 3">
    <name type="scientific">Candidatus Doudnabacteria bacterium RIFCSPHIGHO2_01_FULL_45_18</name>
    <dbReference type="NCBI Taxonomy" id="1817823"/>
    <lineage>
        <taxon>Bacteria</taxon>
        <taxon>Candidatus Doudnaibacteriota</taxon>
    </lineage>
</organism>
<dbReference type="AlphaFoldDB" id="A0A1F5NQX5"/>
<comment type="caution">
    <text evidence="2">The sequence shown here is derived from an EMBL/GenBank/DDBJ whole genome shotgun (WGS) entry which is preliminary data.</text>
</comment>
<sequence length="268" mass="29735">MNGLIRFAAFLVVTSFATIATAQEPQAEPRERFTIMGGGGHRTLTDSSWVGSGGPTSMTDVKFAGSTGELTGYAWITKNAFVKGSIERGSLTPDRMIFNGQGTDALRYQRHQALIGWAFTYGSIAGGVDQVSFERNQAGPYSWSAWRTITRTEMFGPVLELNLGSTFGRFYVGEQFQYNPLMPGTFRLISGQDGLAPSLDQVQSGHNWSAFELAIKSELEIYRGVGLTMKWDISRRSETDVDTFPGQEVNRQKDSQRFMVGAIYRFEK</sequence>
<protein>
    <recommendedName>
        <fullName evidence="4">Outer membrane protein beta-barrel domain-containing protein</fullName>
    </recommendedName>
</protein>
<dbReference type="EMBL" id="MFEJ01000023">
    <property type="protein sequence ID" value="OGE79983.1"/>
    <property type="molecule type" value="Genomic_DNA"/>
</dbReference>
<accession>A0A1F5NQX5</accession>
<feature type="signal peptide" evidence="1">
    <location>
        <begin position="1"/>
        <end position="22"/>
    </location>
</feature>
<feature type="chain" id="PRO_5009520171" description="Outer membrane protein beta-barrel domain-containing protein" evidence="1">
    <location>
        <begin position="23"/>
        <end position="268"/>
    </location>
</feature>
<reference evidence="2 3" key="1">
    <citation type="journal article" date="2016" name="Nat. Commun.">
        <title>Thousands of microbial genomes shed light on interconnected biogeochemical processes in an aquifer system.</title>
        <authorList>
            <person name="Anantharaman K."/>
            <person name="Brown C.T."/>
            <person name="Hug L.A."/>
            <person name="Sharon I."/>
            <person name="Castelle C.J."/>
            <person name="Probst A.J."/>
            <person name="Thomas B.C."/>
            <person name="Singh A."/>
            <person name="Wilkins M.J."/>
            <person name="Karaoz U."/>
            <person name="Brodie E.L."/>
            <person name="Williams K.H."/>
            <person name="Hubbard S.S."/>
            <person name="Banfield J.F."/>
        </authorList>
    </citation>
    <scope>NUCLEOTIDE SEQUENCE [LARGE SCALE GENOMIC DNA]</scope>
</reference>